<dbReference type="RefSeq" id="WP_244912689.1">
    <property type="nucleotide sequence ID" value="NZ_NFEZ01000001.1"/>
</dbReference>
<dbReference type="Gene3D" id="2.60.120.260">
    <property type="entry name" value="Galactose-binding domain-like"/>
    <property type="match status" value="1"/>
</dbReference>
<dbReference type="PANTHER" id="PTHR43649">
    <property type="entry name" value="ARABINOSE-BINDING PROTEIN-RELATED"/>
    <property type="match status" value="1"/>
</dbReference>
<dbReference type="Proteomes" id="UP000234789">
    <property type="component" value="Unassembled WGS sequence"/>
</dbReference>
<dbReference type="InterPro" id="IPR008979">
    <property type="entry name" value="Galactose-bd-like_sf"/>
</dbReference>
<protein>
    <submittedName>
        <fullName evidence="1">N-Acetyl-D-glucosamine ABC transport system, sugar-binding protein</fullName>
    </submittedName>
</protein>
<reference evidence="1 2" key="1">
    <citation type="submission" date="2017-05" db="EMBL/GenBank/DDBJ databases">
        <title>Functional genome analysis of Paenibacillus pasadenensis strain R16: insights on endophytic life style and antifungal activity.</title>
        <authorList>
            <person name="Passera A."/>
            <person name="Marcolungo L."/>
            <person name="Casati P."/>
            <person name="Brasca M."/>
            <person name="Quaglino F."/>
            <person name="Delledonne M."/>
        </authorList>
    </citation>
    <scope>NUCLEOTIDE SEQUENCE [LARGE SCALE GENOMIC DNA]</scope>
    <source>
        <strain evidence="1 2">R16</strain>
    </source>
</reference>
<comment type="caution">
    <text evidence="1">The sequence shown here is derived from an EMBL/GenBank/DDBJ whole genome shotgun (WGS) entry which is preliminary data.</text>
</comment>
<dbReference type="InterPro" id="IPR050490">
    <property type="entry name" value="Bact_solute-bd_prot1"/>
</dbReference>
<proteinExistence type="predicted"/>
<name>A0A2N5NCV1_9BACL</name>
<evidence type="ECO:0000313" key="2">
    <source>
        <dbReference type="Proteomes" id="UP000234789"/>
    </source>
</evidence>
<dbReference type="SUPFAM" id="SSF53850">
    <property type="entry name" value="Periplasmic binding protein-like II"/>
    <property type="match status" value="1"/>
</dbReference>
<dbReference type="InterPro" id="IPR006059">
    <property type="entry name" value="SBP"/>
</dbReference>
<gene>
    <name evidence="1" type="ORF">B8V81_0222</name>
</gene>
<dbReference type="EMBL" id="NFEZ01000001">
    <property type="protein sequence ID" value="PLT48090.1"/>
    <property type="molecule type" value="Genomic_DNA"/>
</dbReference>
<organism evidence="1 2">
    <name type="scientific">Paenibacillus pasadenensis</name>
    <dbReference type="NCBI Taxonomy" id="217090"/>
    <lineage>
        <taxon>Bacteria</taxon>
        <taxon>Bacillati</taxon>
        <taxon>Bacillota</taxon>
        <taxon>Bacilli</taxon>
        <taxon>Bacillales</taxon>
        <taxon>Paenibacillaceae</taxon>
        <taxon>Paenibacillus</taxon>
    </lineage>
</organism>
<dbReference type="Pfam" id="PF01547">
    <property type="entry name" value="SBP_bac_1"/>
    <property type="match status" value="1"/>
</dbReference>
<keyword evidence="2" id="KW-1185">Reference proteome</keyword>
<accession>A0A2N5NCV1</accession>
<dbReference type="SUPFAM" id="SSF49785">
    <property type="entry name" value="Galactose-binding domain-like"/>
    <property type="match status" value="1"/>
</dbReference>
<dbReference type="AlphaFoldDB" id="A0A2N5NCV1"/>
<evidence type="ECO:0000313" key="1">
    <source>
        <dbReference type="EMBL" id="PLT48090.1"/>
    </source>
</evidence>
<sequence>MKARKKTGYAWAGIGIIAAAGALAVMLPGGSPAPQASPAELQRSAAAVEAYMNGKDGSSQYGHVLRSWTEAKLAAPERPAGISLKRVGGGQVYGSAESEGYGGDVIYAAPKDKVAYEAEVPEEGLYEIWLDDFILARSALNPELSVEVNGEKPYNEMNEIKLPVDWKVREGDKKVDRYGDELVPGSEIDSAWRSEGLRDPNFFFAEPLKFHLKKGRNAVEITINEGHLLIGKAELKNTATAVQPYQDYRASKPGAPSGEVQSVTIEAEDMARKSRPSIRAKYVRDAAVTPYSYKNRVLNVLDGYSFGESGDKVSYRFEAKESGFYRLTFKYSQDTNNGMPSHRKIELDGNVPFRELSSYSFPYSSGWKNETLQDEHGTPYEIYLEKGMHSLTLSNDNSSVRDIYHELLETAEMMDAASQQVNRLTGGLVDRERKWNLEKYIPEISAYLLGIAAKIEEQKRALAEQTGKEDLPALSQLEVAAQMVREFVDDPNELPHYMGKFVGDQTSAYGRIKSVLPMLVYSPLHLDKIYVGSGGELPKPEAGIVKSSVENVKSFFYSFANPRYGSAGAVDGQTVQVWVNQSRLYVELMQRMIDEEFTPATGIKVNLSILPDENKLVLSNAAGSTPDAAMGVSFGKPFELAIRGIIEDLRPYDGFYKLAEEYNPGAFIPFIYDKGVYAFPETQDVKLLFYRKDLMKFLGEEPPQTWEDVASLVPMLQKYDMNFYTPLGSNNSFKGFDTTTPFLYQFGGRLYDDTGSKTAINASGAYEGFEFMTDLFTVYNVPITTSEFYQSFRNGKTPVGIGDANTYIQLKYAAPELAGQWAVLPIPGVRNEQGVVERWDPTYGSSSIIFKSSEKKESAWKFIQWWASADTQSAFSYNIKSTLGEKFLYMTANLKGFADSAWPSDSKEAILEQWKWIQTTGKVPGDYVLEREISNAWNAVVFNKQNPRTALDNAVKTINREFDRKLQEFGYVKDGKLIKPYRVPTIDNVGNWVKDDGK</sequence>
<dbReference type="PANTHER" id="PTHR43649:SF27">
    <property type="entry name" value="EXTRACELLULAR SOLUTE-BINDING PROTEIN FAMILY 1"/>
    <property type="match status" value="1"/>
</dbReference>
<dbReference type="Gene3D" id="3.40.190.10">
    <property type="entry name" value="Periplasmic binding protein-like II"/>
    <property type="match status" value="1"/>
</dbReference>